<feature type="transmembrane region" description="Helical" evidence="2">
    <location>
        <begin position="515"/>
        <end position="537"/>
    </location>
</feature>
<keyword evidence="2" id="KW-1133">Transmembrane helix</keyword>
<evidence type="ECO:0000313" key="4">
    <source>
        <dbReference type="Proteomes" id="UP000663879"/>
    </source>
</evidence>
<keyword evidence="2" id="KW-0812">Transmembrane</keyword>
<evidence type="ECO:0000256" key="1">
    <source>
        <dbReference type="SAM" id="Coils"/>
    </source>
</evidence>
<evidence type="ECO:0000256" key="2">
    <source>
        <dbReference type="SAM" id="Phobius"/>
    </source>
</evidence>
<keyword evidence="4" id="KW-1185">Reference proteome</keyword>
<evidence type="ECO:0000313" key="3">
    <source>
        <dbReference type="EMBL" id="CAF0715216.1"/>
    </source>
</evidence>
<reference evidence="3" key="1">
    <citation type="submission" date="2021-02" db="EMBL/GenBank/DDBJ databases">
        <authorList>
            <person name="Nowell W R."/>
        </authorList>
    </citation>
    <scope>NUCLEOTIDE SEQUENCE</scope>
    <source>
        <strain evidence="3">Ploen Becks lab</strain>
    </source>
</reference>
<accession>A0A813M9Y6</accession>
<proteinExistence type="predicted"/>
<keyword evidence="2" id="KW-0472">Membrane</keyword>
<dbReference type="EMBL" id="CAJNOC010000103">
    <property type="protein sequence ID" value="CAF0715216.1"/>
    <property type="molecule type" value="Genomic_DNA"/>
</dbReference>
<dbReference type="Proteomes" id="UP000663879">
    <property type="component" value="Unassembled WGS sequence"/>
</dbReference>
<feature type="coiled-coil region" evidence="1">
    <location>
        <begin position="10"/>
        <end position="183"/>
    </location>
</feature>
<gene>
    <name evidence="3" type="ORF">OXX778_LOCUS1559</name>
</gene>
<dbReference type="AlphaFoldDB" id="A0A813M9Y6"/>
<organism evidence="3 4">
    <name type="scientific">Brachionus calyciflorus</name>
    <dbReference type="NCBI Taxonomy" id="104777"/>
    <lineage>
        <taxon>Eukaryota</taxon>
        <taxon>Metazoa</taxon>
        <taxon>Spiralia</taxon>
        <taxon>Gnathifera</taxon>
        <taxon>Rotifera</taxon>
        <taxon>Eurotatoria</taxon>
        <taxon>Monogononta</taxon>
        <taxon>Pseudotrocha</taxon>
        <taxon>Ploima</taxon>
        <taxon>Brachionidae</taxon>
        <taxon>Brachionus</taxon>
    </lineage>
</organism>
<keyword evidence="1" id="KW-0175">Coiled coil</keyword>
<comment type="caution">
    <text evidence="3">The sequence shown here is derived from an EMBL/GenBank/DDBJ whole genome shotgun (WGS) entry which is preliminary data.</text>
</comment>
<name>A0A813M9Y6_9BILA</name>
<sequence>MAENNLDFERDELKSENFKLTNKIENLRSQIQWLEEIISQIEKDLQTQTKKADDLSKINKELNKKLLFYKRQIETKDFEIQSNQHKDLIGNNLNLTQKLKESLNLLSNKENQLNDLNFYLDESKKETYKLKNELLEHKKLNSSVKALNSKLDKINSQELEIENEYLQEKCFQLENETKLLKEKSIERKFMYPNISKAENEQFNTTFTPLATKTSSFEKNNSNESQIDNLILAYQISNSLNNSTINASPFLFEKFETNFKTKDKEKCEYEALLDLLQDFLVLIESLKNNFDETLNQETIEPKLRDANNNEQKIQECKQLNQNYVINKLYKYLMKQSNDEICLKENLQKLIDQSRTLWKNYRLILNSIEGNDNSKDGHKSLNLSDCFTFTSDYFLISTPDSNESQCDKTLLEFDIEEVPFNEYQQKSTPCSLKKRKMVKKSLSSSSSSLPLSVFNNQNSIESIKKCDEFKPSEISNLKIMSDLSSTKISVSVDSKQSYFCSSHVLRRSINFKIIKTLIFLLLIVFFLFIIGYSLVYFLVIQDDSPVRKLIFLLINSIEIKNLSDSMRPF</sequence>
<protein>
    <submittedName>
        <fullName evidence="3">Uncharacterized protein</fullName>
    </submittedName>
</protein>